<sequence>MASQVYKYGALSRANELRAYPDMNVHLVGNPPKTRKLALLDERISIITDTPLNNSNFNYVLSYYVSRFFVLSGHHDIRKERLATSIAGIIGNCTDWGSLRPWLRIVNAYKKAGINLIIEEMTMAEFKRSTINDERLMQCLNLWDPDLKYMLSQTHLMFIMSCTIILAMTKFLDDNNFESWMTRRILTFSGTTGDSWTPDNTSLDMYPELTQLKTLYTFLSSEHTLRKALYIEVTSIGHQKINFISAAFAEIHHLMRGHEMQHLILIDKYIMEEHPEFLHTVLLRGLKNRFASAIALLRSVPDNEKLYFKLYHDKDASSLLGRRIFEVAATVATTIAQYRNSTFINFFVNRTESHLRIADMTREYLELRDQIIQQALLEGDKNMKGEERSQYLRISLLNLEKKYIQDGNLIEEEESLVVPANIGNTI</sequence>
<proteinExistence type="predicted"/>
<protein>
    <submittedName>
        <fullName evidence="1">Putative coat protein</fullName>
    </submittedName>
</protein>
<evidence type="ECO:0000313" key="1">
    <source>
        <dbReference type="EMBL" id="QBP37025.1"/>
    </source>
</evidence>
<keyword evidence="1" id="KW-0946">Virion</keyword>
<dbReference type="EMBL" id="MH620816">
    <property type="protein sequence ID" value="QBP37025.1"/>
    <property type="molecule type" value="Viral_cRNA"/>
</dbReference>
<dbReference type="GO" id="GO:0019028">
    <property type="term" value="C:viral capsid"/>
    <property type="evidence" value="ECO:0007669"/>
    <property type="project" value="UniProtKB-KW"/>
</dbReference>
<name>A0A482JTL9_9RHAB</name>
<organism evidence="1">
    <name type="scientific">Lampyris noctiluca rhabdo-like virus 1</name>
    <dbReference type="NCBI Taxonomy" id="2552994"/>
    <lineage>
        <taxon>Viruses</taxon>
        <taxon>Riboviria</taxon>
        <taxon>Orthornavirae</taxon>
        <taxon>Negarnaviricota</taxon>
        <taxon>Haploviricotina</taxon>
        <taxon>Monjiviricetes</taxon>
        <taxon>Mononegavirales</taxon>
        <taxon>Rhabdoviridae</taxon>
    </lineage>
</organism>
<reference evidence="1" key="1">
    <citation type="submission" date="2018-07" db="EMBL/GenBank/DDBJ databases">
        <title>Glowworm (Lampyris noctiluca) RNA viruses.</title>
        <authorList>
            <person name="Jurvansuu J."/>
            <person name="Viljakainen L."/>
        </authorList>
    </citation>
    <scope>NUCLEOTIDE SEQUENCE</scope>
    <source>
        <strain evidence="1">17FIN6</strain>
    </source>
</reference>
<keyword evidence="1" id="KW-0167">Capsid protein</keyword>
<accession>A0A482JTL9</accession>